<comment type="caution">
    <text evidence="3">The sequence shown here is derived from an EMBL/GenBank/DDBJ whole genome shotgun (WGS) entry which is preliminary data.</text>
</comment>
<evidence type="ECO:0000313" key="4">
    <source>
        <dbReference type="Proteomes" id="UP000547643"/>
    </source>
</evidence>
<proteinExistence type="predicted"/>
<dbReference type="AlphaFoldDB" id="A0A7X0XR85"/>
<keyword evidence="1" id="KW-0812">Transmembrane</keyword>
<organism evidence="3 4">
    <name type="scientific">Listeria booriae</name>
    <dbReference type="NCBI Taxonomy" id="1552123"/>
    <lineage>
        <taxon>Bacteria</taxon>
        <taxon>Bacillati</taxon>
        <taxon>Bacillota</taxon>
        <taxon>Bacilli</taxon>
        <taxon>Bacillales</taxon>
        <taxon>Listeriaceae</taxon>
        <taxon>Listeria</taxon>
    </lineage>
</organism>
<dbReference type="InterPro" id="IPR025016">
    <property type="entry name" value="DUF3955"/>
</dbReference>
<feature type="domain" description="DUF3955" evidence="2">
    <location>
        <begin position="12"/>
        <end position="64"/>
    </location>
</feature>
<keyword evidence="1" id="KW-0472">Membrane</keyword>
<dbReference type="Proteomes" id="UP000547643">
    <property type="component" value="Unassembled WGS sequence"/>
</dbReference>
<accession>A0A7X0XR85</accession>
<evidence type="ECO:0000259" key="2">
    <source>
        <dbReference type="Pfam" id="PF13127"/>
    </source>
</evidence>
<gene>
    <name evidence="3" type="ORF">HCA46_10330</name>
</gene>
<protein>
    <submittedName>
        <fullName evidence="3">DUF3955 domain-containing protein</fullName>
    </submittedName>
</protein>
<dbReference type="Pfam" id="PF13127">
    <property type="entry name" value="DUF3955"/>
    <property type="match status" value="1"/>
</dbReference>
<feature type="transmembrane region" description="Helical" evidence="1">
    <location>
        <begin position="43"/>
        <end position="64"/>
    </location>
</feature>
<evidence type="ECO:0000313" key="3">
    <source>
        <dbReference type="EMBL" id="MBC1779235.1"/>
    </source>
</evidence>
<evidence type="ECO:0000256" key="1">
    <source>
        <dbReference type="SAM" id="Phobius"/>
    </source>
</evidence>
<name>A0A7X0XR85_9LIST</name>
<dbReference type="EMBL" id="JAARUV010000003">
    <property type="protein sequence ID" value="MBC1779235.1"/>
    <property type="molecule type" value="Genomic_DNA"/>
</dbReference>
<keyword evidence="1" id="KW-1133">Transmembrane helix</keyword>
<reference evidence="3 4" key="1">
    <citation type="submission" date="2020-03" db="EMBL/GenBank/DDBJ databases">
        <title>Soil Listeria distribution.</title>
        <authorList>
            <person name="Liao J."/>
            <person name="Wiedmann M."/>
        </authorList>
    </citation>
    <scope>NUCLEOTIDE SEQUENCE [LARGE SCALE GENOMIC DNA]</scope>
    <source>
        <strain evidence="3 4">FSL L7-1017</strain>
    </source>
</reference>
<dbReference type="RefSeq" id="WP_185495163.1">
    <property type="nucleotide sequence ID" value="NZ_JAARUV010000003.1"/>
</dbReference>
<sequence>MMKKWSKWFGPVLILMGVLCLVIAPFVPVEIDAEGFVHEPGFFLIPVSYVFFLSGIIVTLVMTLRKKLRRQN</sequence>